<evidence type="ECO:0000256" key="1">
    <source>
        <dbReference type="SAM" id="Coils"/>
    </source>
</evidence>
<dbReference type="KEGG" id="mon:G8E03_07500"/>
<feature type="coiled-coil region" evidence="1">
    <location>
        <begin position="24"/>
        <end position="91"/>
    </location>
</feature>
<keyword evidence="1" id="KW-0175">Coiled coil</keyword>
<name>A0A6G7VL84_9RHOB</name>
<organism evidence="2 3">
    <name type="scientific">Pontivivens nitratireducens</name>
    <dbReference type="NCBI Taxonomy" id="2758038"/>
    <lineage>
        <taxon>Bacteria</taxon>
        <taxon>Pseudomonadati</taxon>
        <taxon>Pseudomonadota</taxon>
        <taxon>Alphaproteobacteria</taxon>
        <taxon>Rhodobacterales</taxon>
        <taxon>Paracoccaceae</taxon>
        <taxon>Pontivivens</taxon>
    </lineage>
</organism>
<evidence type="ECO:0000313" key="2">
    <source>
        <dbReference type="EMBL" id="QIK40626.1"/>
    </source>
</evidence>
<protein>
    <submittedName>
        <fullName evidence="2">Uncharacterized protein</fullName>
    </submittedName>
</protein>
<accession>A0A6G7VL84</accession>
<keyword evidence="3" id="KW-1185">Reference proteome</keyword>
<dbReference type="AlphaFoldDB" id="A0A6G7VL84"/>
<sequence>MKPIDAARVRACLAAIISSREIGAARLGQKISGLQRDIDDLEREAPPSDVMMRAEADRSRAARLRHMKTTLRALEEERHHLSLELVGLRRKDQLIADADRKTRKRMDQQRARKLIDE</sequence>
<dbReference type="EMBL" id="CP049811">
    <property type="protein sequence ID" value="QIK40626.1"/>
    <property type="molecule type" value="Genomic_DNA"/>
</dbReference>
<reference evidence="2 3" key="1">
    <citation type="submission" date="2020-03" db="EMBL/GenBank/DDBJ databases">
        <title>Complete genome sequence of Monaibacterium sp. ALG8 with diverse plasmids.</title>
        <authorList>
            <person name="Sun C."/>
        </authorList>
    </citation>
    <scope>NUCLEOTIDE SEQUENCE [LARGE SCALE GENOMIC DNA]</scope>
    <source>
        <strain evidence="2 3">ALG8</strain>
    </source>
</reference>
<gene>
    <name evidence="2" type="ORF">G8E03_07500</name>
</gene>
<dbReference type="Proteomes" id="UP000500791">
    <property type="component" value="Chromosome"/>
</dbReference>
<dbReference type="RefSeq" id="WP_166190303.1">
    <property type="nucleotide sequence ID" value="NZ_CP049811.1"/>
</dbReference>
<proteinExistence type="predicted"/>
<evidence type="ECO:0000313" key="3">
    <source>
        <dbReference type="Proteomes" id="UP000500791"/>
    </source>
</evidence>